<dbReference type="RefSeq" id="WP_144303856.1">
    <property type="nucleotide sequence ID" value="NZ_QMIE01000014.1"/>
</dbReference>
<accession>A0A7M3MBX7</accession>
<dbReference type="EMBL" id="QMIE01000014">
    <property type="protein sequence ID" value="TVM15813.1"/>
    <property type="molecule type" value="Genomic_DNA"/>
</dbReference>
<dbReference type="Pfam" id="PF03966">
    <property type="entry name" value="Trm112p"/>
    <property type="match status" value="1"/>
</dbReference>
<name>A0A7M3MBX7_9BACT</name>
<sequence length="307" mass="33969">MHVHLLDFLVCPDCLPRQEHFRLKTGAVREDDDILSGQLECPRCSHTHSIHQGMAVVLPQDAQTTAAQLRYETSAAVGSYLWSHYSDIVGEEMACDAYGAWASKLGGVAGPALDVGCAMGRITFELAAEAGFAVGVDFSRSFTRMARELRKTGRLESSIVVEGKITRPFTVELPERLRTGVAEFIVGDAMALPFSSDAFPAVSSLNLLDKVCRPEDHVRELCRVAAGEGCRVLVADPFSWAEEICPPGDWLGGVEEGDFAGRGLDNLKRLLEEEEFEFSDTSPVWWTIRNHENHFERIRSWTVAAQR</sequence>
<dbReference type="GO" id="GO:0032259">
    <property type="term" value="P:methylation"/>
    <property type="evidence" value="ECO:0007669"/>
    <property type="project" value="UniProtKB-KW"/>
</dbReference>
<dbReference type="SUPFAM" id="SSF158997">
    <property type="entry name" value="Trm112p-like"/>
    <property type="match status" value="1"/>
</dbReference>
<dbReference type="GO" id="GO:0008757">
    <property type="term" value="F:S-adenosylmethionine-dependent methyltransferase activity"/>
    <property type="evidence" value="ECO:0007669"/>
    <property type="project" value="InterPro"/>
</dbReference>
<proteinExistence type="predicted"/>
<dbReference type="PANTHER" id="PTHR45445:SF2">
    <property type="entry name" value="METHYLTRANSFERASE TYPE 11 DOMAIN-CONTAINING PROTEIN"/>
    <property type="match status" value="1"/>
</dbReference>
<keyword evidence="2" id="KW-0808">Transferase</keyword>
<dbReference type="SUPFAM" id="SSF53335">
    <property type="entry name" value="S-adenosyl-L-methionine-dependent methyltransferases"/>
    <property type="match status" value="1"/>
</dbReference>
<dbReference type="Pfam" id="PF08241">
    <property type="entry name" value="Methyltransf_11"/>
    <property type="match status" value="1"/>
</dbReference>
<keyword evidence="2" id="KW-0489">Methyltransferase</keyword>
<dbReference type="PANTHER" id="PTHR45445">
    <property type="match status" value="1"/>
</dbReference>
<evidence type="ECO:0000313" key="2">
    <source>
        <dbReference type="EMBL" id="TVM15813.1"/>
    </source>
</evidence>
<protein>
    <submittedName>
        <fullName evidence="2">SAM-dependent methyltransferase</fullName>
    </submittedName>
</protein>
<evidence type="ECO:0000259" key="1">
    <source>
        <dbReference type="Pfam" id="PF08241"/>
    </source>
</evidence>
<keyword evidence="3" id="KW-1185">Reference proteome</keyword>
<comment type="caution">
    <text evidence="2">The sequence shown here is derived from an EMBL/GenBank/DDBJ whole genome shotgun (WGS) entry which is preliminary data.</text>
</comment>
<evidence type="ECO:0000313" key="3">
    <source>
        <dbReference type="Proteomes" id="UP000448292"/>
    </source>
</evidence>
<dbReference type="InterPro" id="IPR005651">
    <property type="entry name" value="Trm112-like"/>
</dbReference>
<organism evidence="2 3">
    <name type="scientific">Oceanidesulfovibrio indonesiensis</name>
    <dbReference type="NCBI Taxonomy" id="54767"/>
    <lineage>
        <taxon>Bacteria</taxon>
        <taxon>Pseudomonadati</taxon>
        <taxon>Thermodesulfobacteriota</taxon>
        <taxon>Desulfovibrionia</taxon>
        <taxon>Desulfovibrionales</taxon>
        <taxon>Desulfovibrionaceae</taxon>
        <taxon>Oceanidesulfovibrio</taxon>
    </lineage>
</organism>
<feature type="domain" description="Methyltransferase type 11" evidence="1">
    <location>
        <begin position="113"/>
        <end position="229"/>
    </location>
</feature>
<reference evidence="2 3" key="1">
    <citation type="submission" date="2018-06" db="EMBL/GenBank/DDBJ databases">
        <title>Complete genome of Desulfovibrio indonesiensis P37SLT.</title>
        <authorList>
            <person name="Crispim J.S."/>
            <person name="Vidigal P.M.P."/>
            <person name="Silva L.C.F."/>
            <person name="Laguardia C.N."/>
            <person name="Araujo L.C."/>
            <person name="Dias R.S."/>
            <person name="Sousa M.P."/>
            <person name="Paula S.O."/>
            <person name="Silva C."/>
        </authorList>
    </citation>
    <scope>NUCLEOTIDE SEQUENCE [LARGE SCALE GENOMIC DNA]</scope>
    <source>
        <strain evidence="2 3">P37SLT</strain>
    </source>
</reference>
<dbReference type="AlphaFoldDB" id="A0A7M3MBX7"/>
<dbReference type="OrthoDB" id="9768004at2"/>
<dbReference type="InterPro" id="IPR029063">
    <property type="entry name" value="SAM-dependent_MTases_sf"/>
</dbReference>
<dbReference type="Proteomes" id="UP000448292">
    <property type="component" value="Unassembled WGS sequence"/>
</dbReference>
<gene>
    <name evidence="2" type="ORF">DPQ33_14005</name>
</gene>
<dbReference type="CDD" id="cd02440">
    <property type="entry name" value="AdoMet_MTases"/>
    <property type="match status" value="1"/>
</dbReference>
<dbReference type="InterPro" id="IPR013216">
    <property type="entry name" value="Methyltransf_11"/>
</dbReference>
<dbReference type="Gene3D" id="3.40.50.150">
    <property type="entry name" value="Vaccinia Virus protein VP39"/>
    <property type="match status" value="1"/>
</dbReference>